<name>A0ABC8UXJ6_9AQUA</name>
<gene>
    <name evidence="1" type="ORF">ILEXP_LOCUS56226</name>
</gene>
<comment type="caution">
    <text evidence="1">The sequence shown here is derived from an EMBL/GenBank/DDBJ whole genome shotgun (WGS) entry which is preliminary data.</text>
</comment>
<sequence>MVIPHAFLNADGLCAYAAHSTGLEPHLYYTQFLPSSSSTPSWLRIHHAAVIKHRRTKSKD</sequence>
<dbReference type="Proteomes" id="UP001642360">
    <property type="component" value="Unassembled WGS sequence"/>
</dbReference>
<organism evidence="1 2">
    <name type="scientific">Ilex paraguariensis</name>
    <name type="common">yerba mate</name>
    <dbReference type="NCBI Taxonomy" id="185542"/>
    <lineage>
        <taxon>Eukaryota</taxon>
        <taxon>Viridiplantae</taxon>
        <taxon>Streptophyta</taxon>
        <taxon>Embryophyta</taxon>
        <taxon>Tracheophyta</taxon>
        <taxon>Spermatophyta</taxon>
        <taxon>Magnoliopsida</taxon>
        <taxon>eudicotyledons</taxon>
        <taxon>Gunneridae</taxon>
        <taxon>Pentapetalae</taxon>
        <taxon>asterids</taxon>
        <taxon>campanulids</taxon>
        <taxon>Aquifoliales</taxon>
        <taxon>Aquifoliaceae</taxon>
        <taxon>Ilex</taxon>
    </lineage>
</organism>
<evidence type="ECO:0000313" key="1">
    <source>
        <dbReference type="EMBL" id="CAK9185790.1"/>
    </source>
</evidence>
<accession>A0ABC8UXJ6</accession>
<reference evidence="1 2" key="1">
    <citation type="submission" date="2024-02" db="EMBL/GenBank/DDBJ databases">
        <authorList>
            <person name="Vignale AGUSTIN F."/>
            <person name="Sosa J E."/>
            <person name="Modenutti C."/>
        </authorList>
    </citation>
    <scope>NUCLEOTIDE SEQUENCE [LARGE SCALE GENOMIC DNA]</scope>
</reference>
<dbReference type="EMBL" id="CAUOFW020009444">
    <property type="protein sequence ID" value="CAK9185790.1"/>
    <property type="molecule type" value="Genomic_DNA"/>
</dbReference>
<protein>
    <submittedName>
        <fullName evidence="1">Uncharacterized protein</fullName>
    </submittedName>
</protein>
<proteinExistence type="predicted"/>
<keyword evidence="2" id="KW-1185">Reference proteome</keyword>
<evidence type="ECO:0000313" key="2">
    <source>
        <dbReference type="Proteomes" id="UP001642360"/>
    </source>
</evidence>
<dbReference type="AlphaFoldDB" id="A0ABC8UXJ6"/>